<feature type="transmembrane region" description="Helical" evidence="1">
    <location>
        <begin position="30"/>
        <end position="54"/>
    </location>
</feature>
<organism evidence="2 3">
    <name type="scientific">Roseicella aerolata</name>
    <dbReference type="NCBI Taxonomy" id="2883479"/>
    <lineage>
        <taxon>Bacteria</taxon>
        <taxon>Pseudomonadati</taxon>
        <taxon>Pseudomonadota</taxon>
        <taxon>Alphaproteobacteria</taxon>
        <taxon>Acetobacterales</taxon>
        <taxon>Roseomonadaceae</taxon>
        <taxon>Roseicella</taxon>
    </lineage>
</organism>
<keyword evidence="1" id="KW-1133">Transmembrane helix</keyword>
<dbReference type="Proteomes" id="UP001139311">
    <property type="component" value="Unassembled WGS sequence"/>
</dbReference>
<keyword evidence="1" id="KW-0472">Membrane</keyword>
<comment type="caution">
    <text evidence="2">The sequence shown here is derived from an EMBL/GenBank/DDBJ whole genome shotgun (WGS) entry which is preliminary data.</text>
</comment>
<evidence type="ECO:0000256" key="1">
    <source>
        <dbReference type="SAM" id="Phobius"/>
    </source>
</evidence>
<protein>
    <submittedName>
        <fullName evidence="2">Uncharacterized protein</fullName>
    </submittedName>
</protein>
<evidence type="ECO:0000313" key="2">
    <source>
        <dbReference type="EMBL" id="MCB4824283.1"/>
    </source>
</evidence>
<gene>
    <name evidence="2" type="ORF">LHA35_21360</name>
</gene>
<name>A0A9X1IIL1_9PROT</name>
<keyword evidence="3" id="KW-1185">Reference proteome</keyword>
<sequence length="55" mass="6004">MTPEEFEDYINPRLLPHSIAGRPVPQAAEVLVTFAFGLTGWGAFGWLVLAYLGIA</sequence>
<accession>A0A9X1IIL1</accession>
<dbReference type="EMBL" id="JAJAQI010000040">
    <property type="protein sequence ID" value="MCB4824283.1"/>
    <property type="molecule type" value="Genomic_DNA"/>
</dbReference>
<evidence type="ECO:0000313" key="3">
    <source>
        <dbReference type="Proteomes" id="UP001139311"/>
    </source>
</evidence>
<keyword evidence="1" id="KW-0812">Transmembrane</keyword>
<reference evidence="2" key="1">
    <citation type="submission" date="2021-10" db="EMBL/GenBank/DDBJ databases">
        <title>Roseicella aerolatum sp. nov., isolated from aerosols of e-waste dismantling site.</title>
        <authorList>
            <person name="Qin T."/>
        </authorList>
    </citation>
    <scope>NUCLEOTIDE SEQUENCE</scope>
    <source>
        <strain evidence="2">GB24</strain>
    </source>
</reference>
<proteinExistence type="predicted"/>
<dbReference type="AlphaFoldDB" id="A0A9X1IIL1"/>
<dbReference type="RefSeq" id="WP_226611827.1">
    <property type="nucleotide sequence ID" value="NZ_JAJAQI010000040.1"/>
</dbReference>